<accession>A0A813CAD4</accession>
<keyword evidence="3" id="KW-1185">Reference proteome</keyword>
<dbReference type="OrthoDB" id="430077at2759"/>
<feature type="compositionally biased region" description="Low complexity" evidence="1">
    <location>
        <begin position="40"/>
        <end position="56"/>
    </location>
</feature>
<proteinExistence type="predicted"/>
<sequence>MAATLDDTVLAQCILRELTHLKVQSCAMRDSACSSDTETPSPASSQSLSSIRSSSPMGLTRLVGPAIPPPPGLPLPLPLASLVPPPQPLSRTVSIELPPEAPQEPQWHVLNPNAKFKSACGCPLVSQPFQVGDLDDVRVIFAPGKQWMTEYCRTTKKHKKSQACDDLPKFGSLQLKISGAKAEDSKVFFLFGSHRFGPVASPAGQCTTEVFELPLDWRRELCGGALSIGVEIERA</sequence>
<comment type="caution">
    <text evidence="2">The sequence shown here is derived from an EMBL/GenBank/DDBJ whole genome shotgun (WGS) entry which is preliminary data.</text>
</comment>
<evidence type="ECO:0000313" key="2">
    <source>
        <dbReference type="EMBL" id="CAE7941591.1"/>
    </source>
</evidence>
<protein>
    <submittedName>
        <fullName evidence="2">Uncharacterized protein</fullName>
    </submittedName>
</protein>
<evidence type="ECO:0000313" key="3">
    <source>
        <dbReference type="Proteomes" id="UP000601435"/>
    </source>
</evidence>
<feature type="region of interest" description="Disordered" evidence="1">
    <location>
        <begin position="32"/>
        <end position="65"/>
    </location>
</feature>
<dbReference type="EMBL" id="CAJNJA010094363">
    <property type="protein sequence ID" value="CAE7941591.1"/>
    <property type="molecule type" value="Genomic_DNA"/>
</dbReference>
<reference evidence="2" key="1">
    <citation type="submission" date="2021-02" db="EMBL/GenBank/DDBJ databases">
        <authorList>
            <person name="Dougan E. K."/>
            <person name="Rhodes N."/>
            <person name="Thang M."/>
            <person name="Chan C."/>
        </authorList>
    </citation>
    <scope>NUCLEOTIDE SEQUENCE</scope>
</reference>
<organism evidence="2 3">
    <name type="scientific">Symbiodinium necroappetens</name>
    <dbReference type="NCBI Taxonomy" id="1628268"/>
    <lineage>
        <taxon>Eukaryota</taxon>
        <taxon>Sar</taxon>
        <taxon>Alveolata</taxon>
        <taxon>Dinophyceae</taxon>
        <taxon>Suessiales</taxon>
        <taxon>Symbiodiniaceae</taxon>
        <taxon>Symbiodinium</taxon>
    </lineage>
</organism>
<dbReference type="Proteomes" id="UP000601435">
    <property type="component" value="Unassembled WGS sequence"/>
</dbReference>
<gene>
    <name evidence="2" type="ORF">SNEC2469_LOCUS34335</name>
</gene>
<dbReference type="AlphaFoldDB" id="A0A813CAD4"/>
<name>A0A813CAD4_9DINO</name>
<evidence type="ECO:0000256" key="1">
    <source>
        <dbReference type="SAM" id="MobiDB-lite"/>
    </source>
</evidence>